<organism evidence="1 2">
    <name type="scientific">Vespula vulgaris</name>
    <name type="common">Yellow jacket</name>
    <name type="synonym">Wasp</name>
    <dbReference type="NCBI Taxonomy" id="7454"/>
    <lineage>
        <taxon>Eukaryota</taxon>
        <taxon>Metazoa</taxon>
        <taxon>Ecdysozoa</taxon>
        <taxon>Arthropoda</taxon>
        <taxon>Hexapoda</taxon>
        <taxon>Insecta</taxon>
        <taxon>Pterygota</taxon>
        <taxon>Neoptera</taxon>
        <taxon>Endopterygota</taxon>
        <taxon>Hymenoptera</taxon>
        <taxon>Apocrita</taxon>
        <taxon>Aculeata</taxon>
        <taxon>Vespoidea</taxon>
        <taxon>Vespidae</taxon>
        <taxon>Vespinae</taxon>
        <taxon>Vespula</taxon>
    </lineage>
</organism>
<sequence>MGIELPTEERRLERVNRNAVNRFENYENPFVDRDSRLEPPLRKQWEMLSNNEGEIEFIDVTSAEALGVFVSFDHNVWPTYSLDAAYRASAVATPTEAAVYVGLVERWKLAITNA</sequence>
<dbReference type="AlphaFoldDB" id="A0A834JM81"/>
<reference evidence="1" key="1">
    <citation type="journal article" date="2020" name="G3 (Bethesda)">
        <title>High-Quality Assemblies for Three Invasive Social Wasps from the &lt;i&gt;Vespula&lt;/i&gt; Genus.</title>
        <authorList>
            <person name="Harrop T.W.R."/>
            <person name="Guhlin J."/>
            <person name="McLaughlin G.M."/>
            <person name="Permina E."/>
            <person name="Stockwell P."/>
            <person name="Gilligan J."/>
            <person name="Le Lec M.F."/>
            <person name="Gruber M.A.M."/>
            <person name="Quinn O."/>
            <person name="Lovegrove M."/>
            <person name="Duncan E.J."/>
            <person name="Remnant E.J."/>
            <person name="Van Eeckhoven J."/>
            <person name="Graham B."/>
            <person name="Knapp R.A."/>
            <person name="Langford K.W."/>
            <person name="Kronenberg Z."/>
            <person name="Press M.O."/>
            <person name="Eacker S.M."/>
            <person name="Wilson-Rankin E.E."/>
            <person name="Purcell J."/>
            <person name="Lester P.J."/>
            <person name="Dearden P.K."/>
        </authorList>
    </citation>
    <scope>NUCLEOTIDE SEQUENCE</scope>
    <source>
        <strain evidence="1">Marl-1</strain>
    </source>
</reference>
<comment type="caution">
    <text evidence="1">The sequence shown here is derived from an EMBL/GenBank/DDBJ whole genome shotgun (WGS) entry which is preliminary data.</text>
</comment>
<dbReference type="Proteomes" id="UP000614350">
    <property type="component" value="Unassembled WGS sequence"/>
</dbReference>
<gene>
    <name evidence="1" type="ORF">HZH66_009566</name>
</gene>
<accession>A0A834JM81</accession>
<dbReference type="EMBL" id="JACSEA010000010">
    <property type="protein sequence ID" value="KAF7391086.1"/>
    <property type="molecule type" value="Genomic_DNA"/>
</dbReference>
<name>A0A834JM81_VESVU</name>
<evidence type="ECO:0000313" key="1">
    <source>
        <dbReference type="EMBL" id="KAF7391086.1"/>
    </source>
</evidence>
<protein>
    <submittedName>
        <fullName evidence="1">Uncharacterized protein</fullName>
    </submittedName>
</protein>
<proteinExistence type="predicted"/>
<keyword evidence="2" id="KW-1185">Reference proteome</keyword>
<evidence type="ECO:0000313" key="2">
    <source>
        <dbReference type="Proteomes" id="UP000614350"/>
    </source>
</evidence>